<feature type="domain" description="Acyltransferase 3" evidence="2">
    <location>
        <begin position="11"/>
        <end position="343"/>
    </location>
</feature>
<dbReference type="EMBL" id="LN879502">
    <property type="protein sequence ID" value="CUI16111.1"/>
    <property type="molecule type" value="Genomic_DNA"/>
</dbReference>
<feature type="transmembrane region" description="Helical" evidence="1">
    <location>
        <begin position="50"/>
        <end position="71"/>
    </location>
</feature>
<reference evidence="4" key="1">
    <citation type="submission" date="2015-09" db="EMBL/GenBank/DDBJ databases">
        <authorList>
            <person name="Bertelli C."/>
        </authorList>
    </citation>
    <scope>NUCLEOTIDE SEQUENCE [LARGE SCALE GENOMIC DNA]</scope>
    <source>
        <strain evidence="4">KNic</strain>
    </source>
</reference>
<evidence type="ECO:0000313" key="3">
    <source>
        <dbReference type="EMBL" id="CUI16111.1"/>
    </source>
</evidence>
<keyword evidence="1" id="KW-0812">Transmembrane</keyword>
<keyword evidence="4" id="KW-1185">Reference proteome</keyword>
<dbReference type="STRING" id="389348.PNK_0483"/>
<dbReference type="KEGG" id="pnl:PNK_0483"/>
<name>A0A0U5JCK2_9BACT</name>
<evidence type="ECO:0000313" key="4">
    <source>
        <dbReference type="Proteomes" id="UP000069902"/>
    </source>
</evidence>
<organism evidence="3 4">
    <name type="scientific">Candidatus Protochlamydia naegleriophila</name>
    <dbReference type="NCBI Taxonomy" id="389348"/>
    <lineage>
        <taxon>Bacteria</taxon>
        <taxon>Pseudomonadati</taxon>
        <taxon>Chlamydiota</taxon>
        <taxon>Chlamydiia</taxon>
        <taxon>Parachlamydiales</taxon>
        <taxon>Parachlamydiaceae</taxon>
        <taxon>Candidatus Protochlamydia</taxon>
    </lineage>
</organism>
<dbReference type="InterPro" id="IPR050879">
    <property type="entry name" value="Acyltransferase_3"/>
</dbReference>
<sequence>MAPANPQERFHFLDALRGIAALAIVILHNYQMLNAKTGFTYPDWLHKLIFSGHSGVTIFFIISGFVIAYSVRKSFISFHYCKLFFIKRSIRLDPPYWITLFVMISSSLLFAKLVAKQDESVFQNAEIISNIFYLQGFFDHSSINPVSWTLCMELQLYLFFVLMLATIFRISLIASYQQQIQLIASRAFPLFFAFLLFLSLEQNLNLIFPYSAIYPYNPFALHYWYLFFLGVATCWEKIGWIQRTWLYSYYAIVFVYILASLQKEMAAGLSIAAMIHLLGRHDYLTTWRGHPVFQYLGKISYSLYLIHWLASSNFINFVSKRAGDIYPAKATLILAGGILVAIGAAHVFYEWIEHPCLKWSQRLSIPQERLHQTAIQSRYAK</sequence>
<accession>A0A0U5JCK2</accession>
<feature type="transmembrane region" description="Helical" evidence="1">
    <location>
        <begin position="12"/>
        <end position="30"/>
    </location>
</feature>
<proteinExistence type="predicted"/>
<dbReference type="GO" id="GO:0000271">
    <property type="term" value="P:polysaccharide biosynthetic process"/>
    <property type="evidence" value="ECO:0007669"/>
    <property type="project" value="TreeGrafter"/>
</dbReference>
<feature type="transmembrane region" description="Helical" evidence="1">
    <location>
        <begin position="330"/>
        <end position="349"/>
    </location>
</feature>
<keyword evidence="1" id="KW-0472">Membrane</keyword>
<dbReference type="RefSeq" id="WP_059060068.1">
    <property type="nucleotide sequence ID" value="NZ_LN879502.1"/>
</dbReference>
<dbReference type="Proteomes" id="UP000069902">
    <property type="component" value="Chromosome cPNK"/>
</dbReference>
<dbReference type="GO" id="GO:0016020">
    <property type="term" value="C:membrane"/>
    <property type="evidence" value="ECO:0007669"/>
    <property type="project" value="TreeGrafter"/>
</dbReference>
<feature type="transmembrane region" description="Helical" evidence="1">
    <location>
        <begin position="154"/>
        <end position="176"/>
    </location>
</feature>
<protein>
    <submittedName>
        <fullName evidence="3">Uncharacterized 39.9 kDa protein in amylase 3'region</fullName>
    </submittedName>
</protein>
<dbReference type="InterPro" id="IPR002656">
    <property type="entry name" value="Acyl_transf_3_dom"/>
</dbReference>
<dbReference type="PATRIC" id="fig|389348.3.peg.533"/>
<evidence type="ECO:0000256" key="1">
    <source>
        <dbReference type="SAM" id="Phobius"/>
    </source>
</evidence>
<dbReference type="PANTHER" id="PTHR23028:SF53">
    <property type="entry name" value="ACYL_TRANSF_3 DOMAIN-CONTAINING PROTEIN"/>
    <property type="match status" value="1"/>
</dbReference>
<gene>
    <name evidence="3" type="ORF">PNK_0483</name>
</gene>
<feature type="transmembrane region" description="Helical" evidence="1">
    <location>
        <begin position="299"/>
        <end position="318"/>
    </location>
</feature>
<feature type="transmembrane region" description="Helical" evidence="1">
    <location>
        <begin position="250"/>
        <end position="279"/>
    </location>
</feature>
<dbReference type="GO" id="GO:0016747">
    <property type="term" value="F:acyltransferase activity, transferring groups other than amino-acyl groups"/>
    <property type="evidence" value="ECO:0007669"/>
    <property type="project" value="InterPro"/>
</dbReference>
<dbReference type="InParanoid" id="A0A0U5JCK2"/>
<feature type="transmembrane region" description="Helical" evidence="1">
    <location>
        <begin position="96"/>
        <end position="115"/>
    </location>
</feature>
<dbReference type="Pfam" id="PF01757">
    <property type="entry name" value="Acyl_transf_3"/>
    <property type="match status" value="1"/>
</dbReference>
<dbReference type="AlphaFoldDB" id="A0A0U5JCK2"/>
<keyword evidence="1" id="KW-1133">Transmembrane helix</keyword>
<dbReference type="PANTHER" id="PTHR23028">
    <property type="entry name" value="ACETYLTRANSFERASE"/>
    <property type="match status" value="1"/>
</dbReference>
<feature type="transmembrane region" description="Helical" evidence="1">
    <location>
        <begin position="183"/>
        <end position="200"/>
    </location>
</feature>
<feature type="transmembrane region" description="Helical" evidence="1">
    <location>
        <begin position="220"/>
        <end position="238"/>
    </location>
</feature>
<evidence type="ECO:0000259" key="2">
    <source>
        <dbReference type="Pfam" id="PF01757"/>
    </source>
</evidence>